<dbReference type="PANTHER" id="PTHR47006">
    <property type="entry name" value="STAR-RELATED LIPID TRANSFER PROTEIN 4"/>
    <property type="match status" value="1"/>
</dbReference>
<dbReference type="GO" id="GO:0120020">
    <property type="term" value="F:cholesterol transfer activity"/>
    <property type="evidence" value="ECO:0007669"/>
    <property type="project" value="TreeGrafter"/>
</dbReference>
<protein>
    <submittedName>
        <fullName evidence="2">StAR-related lipid transfer protein 4</fullName>
    </submittedName>
</protein>
<dbReference type="AlphaFoldDB" id="A0A1V4KPR1"/>
<dbReference type="Pfam" id="PF01852">
    <property type="entry name" value="START"/>
    <property type="match status" value="1"/>
</dbReference>
<reference evidence="2 3" key="1">
    <citation type="submission" date="2016-02" db="EMBL/GenBank/DDBJ databases">
        <title>Band-tailed pigeon sequencing and assembly.</title>
        <authorList>
            <person name="Soares A.E."/>
            <person name="Novak B.J."/>
            <person name="Rice E.S."/>
            <person name="O'Connell B."/>
            <person name="Chang D."/>
            <person name="Weber S."/>
            <person name="Shapiro B."/>
        </authorList>
    </citation>
    <scope>NUCLEOTIDE SEQUENCE [LARGE SCALE GENOMIC DNA]</scope>
    <source>
        <strain evidence="2">BTP2013</strain>
        <tissue evidence="2">Blood</tissue>
    </source>
</reference>
<gene>
    <name evidence="2" type="primary">STARD4</name>
    <name evidence="2" type="ORF">AV530_008353</name>
</gene>
<dbReference type="GO" id="GO:0010879">
    <property type="term" value="P:cholesterol transport involved in cholesterol storage"/>
    <property type="evidence" value="ECO:0007669"/>
    <property type="project" value="TreeGrafter"/>
</dbReference>
<dbReference type="PANTHER" id="PTHR47006:SF1">
    <property type="entry name" value="STAR-RELATED LIPID TRANSFER PROTEIN 4"/>
    <property type="match status" value="1"/>
</dbReference>
<dbReference type="GO" id="GO:0005829">
    <property type="term" value="C:cytosol"/>
    <property type="evidence" value="ECO:0007669"/>
    <property type="project" value="TreeGrafter"/>
</dbReference>
<evidence type="ECO:0000313" key="3">
    <source>
        <dbReference type="Proteomes" id="UP000190648"/>
    </source>
</evidence>
<dbReference type="InterPro" id="IPR042555">
    <property type="entry name" value="StarD4"/>
</dbReference>
<dbReference type="Proteomes" id="UP000190648">
    <property type="component" value="Unassembled WGS sequence"/>
</dbReference>
<dbReference type="SMART" id="SM00234">
    <property type="entry name" value="START"/>
    <property type="match status" value="1"/>
</dbReference>
<dbReference type="SUPFAM" id="SSF55961">
    <property type="entry name" value="Bet v1-like"/>
    <property type="match status" value="1"/>
</dbReference>
<dbReference type="OrthoDB" id="196858at2759"/>
<dbReference type="InterPro" id="IPR002913">
    <property type="entry name" value="START_lipid-bd_dom"/>
</dbReference>
<dbReference type="EMBL" id="LSYS01002352">
    <property type="protein sequence ID" value="OPJ86442.1"/>
    <property type="molecule type" value="Genomic_DNA"/>
</dbReference>
<dbReference type="GO" id="GO:0070508">
    <property type="term" value="P:cholesterol import"/>
    <property type="evidence" value="ECO:0007669"/>
    <property type="project" value="TreeGrafter"/>
</dbReference>
<evidence type="ECO:0000259" key="1">
    <source>
        <dbReference type="PROSITE" id="PS50848"/>
    </source>
</evidence>
<dbReference type="GO" id="GO:0015485">
    <property type="term" value="F:cholesterol binding"/>
    <property type="evidence" value="ECO:0007669"/>
    <property type="project" value="InterPro"/>
</dbReference>
<comment type="caution">
    <text evidence="2">The sequence shown here is derived from an EMBL/GenBank/DDBJ whole genome shotgun (WGS) entry which is preliminary data.</text>
</comment>
<dbReference type="GO" id="GO:0032367">
    <property type="term" value="P:intracellular cholesterol transport"/>
    <property type="evidence" value="ECO:0007669"/>
    <property type="project" value="InterPro"/>
</dbReference>
<dbReference type="STRING" id="372326.A0A1V4KPR1"/>
<name>A0A1V4KPR1_PATFA</name>
<feature type="domain" description="START" evidence="1">
    <location>
        <begin position="106"/>
        <end position="306"/>
    </location>
</feature>
<evidence type="ECO:0000313" key="2">
    <source>
        <dbReference type="EMBL" id="OPJ86442.1"/>
    </source>
</evidence>
<dbReference type="InterPro" id="IPR023393">
    <property type="entry name" value="START-like_dom_sf"/>
</dbReference>
<organism evidence="2 3">
    <name type="scientific">Patagioenas fasciata monilis</name>
    <dbReference type="NCBI Taxonomy" id="372326"/>
    <lineage>
        <taxon>Eukaryota</taxon>
        <taxon>Metazoa</taxon>
        <taxon>Chordata</taxon>
        <taxon>Craniata</taxon>
        <taxon>Vertebrata</taxon>
        <taxon>Euteleostomi</taxon>
        <taxon>Archelosauria</taxon>
        <taxon>Archosauria</taxon>
        <taxon>Dinosauria</taxon>
        <taxon>Saurischia</taxon>
        <taxon>Theropoda</taxon>
        <taxon>Coelurosauria</taxon>
        <taxon>Aves</taxon>
        <taxon>Neognathae</taxon>
        <taxon>Neoaves</taxon>
        <taxon>Columbimorphae</taxon>
        <taxon>Columbiformes</taxon>
        <taxon>Columbidae</taxon>
        <taxon>Patagioenas</taxon>
    </lineage>
</organism>
<dbReference type="Gene3D" id="3.30.530.20">
    <property type="match status" value="1"/>
</dbReference>
<accession>A0A1V4KPR1</accession>
<keyword evidence="3" id="KW-1185">Reference proteome</keyword>
<sequence length="308" mass="35048">MHVGQPVTVKLSCIGTVPMTLAKPRGSYACEALDENGKSHCISTWWTIPTSNLKAQFQRTEAQPYVFLEDDEERCRQCRLRGSRRWRRVKAAGGKQMDLLPNSAPLATKLRNTLIQYHSIGDNEWRVVKKTKDATVWHKPSEEFSGYLYKAQGVVEDVTNRIVDHIRPGPYRLDWDSLMTTMDIIETFEENCCVMRYTTAGQLWNIIAPREFVDFSYTTSYEDGLLTCGISLDYGEVRPNCVRGFNHPCGWFCVPLKDYPSHSLLTGYIQTELRGLLPQSAVDTAMSSTLTSFYSDLKKALKHKPTVT</sequence>
<dbReference type="GO" id="GO:0005783">
    <property type="term" value="C:endoplasmic reticulum"/>
    <property type="evidence" value="ECO:0007669"/>
    <property type="project" value="TreeGrafter"/>
</dbReference>
<proteinExistence type="predicted"/>
<dbReference type="PROSITE" id="PS50848">
    <property type="entry name" value="START"/>
    <property type="match status" value="1"/>
</dbReference>